<dbReference type="GO" id="GO:0016301">
    <property type="term" value="F:kinase activity"/>
    <property type="evidence" value="ECO:0007669"/>
    <property type="project" value="UniProtKB-KW"/>
</dbReference>
<dbReference type="RefSeq" id="WP_251492887.1">
    <property type="nucleotide sequence ID" value="NZ_CAJSLV010000064.1"/>
</dbReference>
<evidence type="ECO:0000313" key="3">
    <source>
        <dbReference type="Proteomes" id="UP001152519"/>
    </source>
</evidence>
<dbReference type="Proteomes" id="UP001152519">
    <property type="component" value="Unassembled WGS sequence"/>
</dbReference>
<name>A0A9W4DY23_9ACTN</name>
<dbReference type="AlphaFoldDB" id="A0A9W4DY23"/>
<accession>A0A9W4DY23</accession>
<keyword evidence="3" id="KW-1185">Reference proteome</keyword>
<comment type="caution">
    <text evidence="2">The sequence shown here is derived from an EMBL/GenBank/DDBJ whole genome shotgun (WGS) entry which is preliminary data.</text>
</comment>
<dbReference type="SUPFAM" id="SSF52540">
    <property type="entry name" value="P-loop containing nucleoside triphosphate hydrolases"/>
    <property type="match status" value="1"/>
</dbReference>
<dbReference type="InterPro" id="IPR027417">
    <property type="entry name" value="P-loop_NTPase"/>
</dbReference>
<feature type="region of interest" description="Disordered" evidence="1">
    <location>
        <begin position="1"/>
        <end position="27"/>
    </location>
</feature>
<feature type="compositionally biased region" description="Pro residues" evidence="1">
    <location>
        <begin position="10"/>
        <end position="20"/>
    </location>
</feature>
<reference evidence="2" key="1">
    <citation type="submission" date="2021-05" db="EMBL/GenBank/DDBJ databases">
        <authorList>
            <person name="Arsene-Ploetze F."/>
        </authorList>
    </citation>
    <scope>NUCLEOTIDE SEQUENCE</scope>
    <source>
        <strain evidence="2">DSM 42138</strain>
    </source>
</reference>
<evidence type="ECO:0000256" key="1">
    <source>
        <dbReference type="SAM" id="MobiDB-lite"/>
    </source>
</evidence>
<protein>
    <submittedName>
        <fullName evidence="2">Kinase-like protein</fullName>
    </submittedName>
</protein>
<proteinExistence type="predicted"/>
<gene>
    <name evidence="2" type="ORF">SCOCK_340034</name>
</gene>
<dbReference type="Gene3D" id="3.40.50.300">
    <property type="entry name" value="P-loop containing nucleotide triphosphate hydrolases"/>
    <property type="match status" value="1"/>
</dbReference>
<sequence length="387" mass="42525">MSVTDGKAPAAPPAAAPPPLGAAADRDATDRRLAPVLHDLAAGRELGPKELAELTAAAEADGVQPAFDPPGAAGSPGALVAGRAALLPRVWEPFAAWWRSYFPGSDPTGAALADLWRLHLPLAQWIVRDKRRRRPGELYMAGFNGSPGAGKTVLTNAVAVVLDQLLDPRTEGRALARSGDDWYLPRSAREPLRARGWDPGPPGVSNRSLPGTHDMDWLLRNLHELEHSRQDSTMALGNFDKKADDQPADAFTVHGKVGVFLFDLWFAGAETAVDPLALPDGLRRRVAEHLPSWQPVFARMDALWAYQWPSFDQMVAEREAQERLVEARHGRRGMSPDHIRGFMAYMTEQSWDWRTTSPIPPDRVVTFRAWRDEGHRVIAVRKGARAA</sequence>
<keyword evidence="2" id="KW-0418">Kinase</keyword>
<organism evidence="2 3">
    <name type="scientific">Actinacidiphila cocklensis</name>
    <dbReference type="NCBI Taxonomy" id="887465"/>
    <lineage>
        <taxon>Bacteria</taxon>
        <taxon>Bacillati</taxon>
        <taxon>Actinomycetota</taxon>
        <taxon>Actinomycetes</taxon>
        <taxon>Kitasatosporales</taxon>
        <taxon>Streptomycetaceae</taxon>
        <taxon>Actinacidiphila</taxon>
    </lineage>
</organism>
<keyword evidence="2" id="KW-0808">Transferase</keyword>
<evidence type="ECO:0000313" key="2">
    <source>
        <dbReference type="EMBL" id="CAG6395610.1"/>
    </source>
</evidence>
<dbReference type="EMBL" id="CAJSLV010000064">
    <property type="protein sequence ID" value="CAG6395610.1"/>
    <property type="molecule type" value="Genomic_DNA"/>
</dbReference>